<dbReference type="InterPro" id="IPR036388">
    <property type="entry name" value="WH-like_DNA-bd_sf"/>
</dbReference>
<dbReference type="Gene3D" id="1.20.120.530">
    <property type="entry name" value="GntR ligand-binding domain-like"/>
    <property type="match status" value="1"/>
</dbReference>
<dbReference type="KEGG" id="rha:RHA1_ro11186"/>
<dbReference type="RefSeq" id="WP_011600460.1">
    <property type="nucleotide sequence ID" value="NC_008271.1"/>
</dbReference>
<dbReference type="Gene3D" id="1.10.10.10">
    <property type="entry name" value="Winged helix-like DNA-binding domain superfamily/Winged helix DNA-binding domain"/>
    <property type="match status" value="1"/>
</dbReference>
<dbReference type="PANTHER" id="PTHR43537:SF5">
    <property type="entry name" value="UXU OPERON TRANSCRIPTIONAL REGULATOR"/>
    <property type="match status" value="1"/>
</dbReference>
<evidence type="ECO:0000256" key="2">
    <source>
        <dbReference type="ARBA" id="ARBA00023125"/>
    </source>
</evidence>
<dbReference type="GO" id="GO:0003677">
    <property type="term" value="F:DNA binding"/>
    <property type="evidence" value="ECO:0007669"/>
    <property type="project" value="UniProtKB-KW"/>
</dbReference>
<dbReference type="InterPro" id="IPR011711">
    <property type="entry name" value="GntR_C"/>
</dbReference>
<keyword evidence="3" id="KW-0804">Transcription</keyword>
<evidence type="ECO:0000313" key="6">
    <source>
        <dbReference type="Proteomes" id="UP000008710"/>
    </source>
</evidence>
<sequence length="230" mass="25432">MTGVRASRGSVQPVQRALLGNQIADELRRNILLGVIKPGTRLSQQQLCEEFGTSRMPVRDGLRALIHEGMLTTDATQHTVVAPLSRSDLLDTYLIEGTLTGIAAERASRNAQEADLLALTGLHEAMLDAAAQENYQKMAELNWTLHRNINRLAKSRKLLSAIKTTSLELPRDFLVEMPEWSVKSNCEHGQILDAMRAGEHDEVGRLMTEHIVDSGRGLVAYLESQGLELD</sequence>
<evidence type="ECO:0000256" key="1">
    <source>
        <dbReference type="ARBA" id="ARBA00023015"/>
    </source>
</evidence>
<dbReference type="InterPro" id="IPR036390">
    <property type="entry name" value="WH_DNA-bd_sf"/>
</dbReference>
<proteinExistence type="predicted"/>
<keyword evidence="5" id="KW-0614">Plasmid</keyword>
<evidence type="ECO:0000313" key="5">
    <source>
        <dbReference type="EMBL" id="ABH00833.1"/>
    </source>
</evidence>
<dbReference type="EMBL" id="CP000434">
    <property type="protein sequence ID" value="ABH00833.1"/>
    <property type="molecule type" value="Genomic_DNA"/>
</dbReference>
<gene>
    <name evidence="5" type="ordered locus">RHA1_ro11186</name>
</gene>
<geneLocation type="plasmid" evidence="5 6">
    <name>pRHL3</name>
</geneLocation>
<accession>Q0RV53</accession>
<dbReference type="GO" id="GO:0003700">
    <property type="term" value="F:DNA-binding transcription factor activity"/>
    <property type="evidence" value="ECO:0007669"/>
    <property type="project" value="InterPro"/>
</dbReference>
<dbReference type="PROSITE" id="PS50949">
    <property type="entry name" value="HTH_GNTR"/>
    <property type="match status" value="1"/>
</dbReference>
<dbReference type="AlphaFoldDB" id="Q0RV53"/>
<dbReference type="Proteomes" id="UP000008710">
    <property type="component" value="Plasmid pRHL3"/>
</dbReference>
<dbReference type="Pfam" id="PF00392">
    <property type="entry name" value="GntR"/>
    <property type="match status" value="1"/>
</dbReference>
<name>Q0RV53_RHOJR</name>
<keyword evidence="1" id="KW-0805">Transcription regulation</keyword>
<dbReference type="InterPro" id="IPR008920">
    <property type="entry name" value="TF_FadR/GntR_C"/>
</dbReference>
<reference evidence="6" key="1">
    <citation type="journal article" date="2006" name="Proc. Natl. Acad. Sci. U.S.A.">
        <title>The complete genome of Rhodococcus sp. RHA1 provides insights into a catabolic powerhouse.</title>
        <authorList>
            <person name="McLeod M.P."/>
            <person name="Warren R.L."/>
            <person name="Hsiao W.W.L."/>
            <person name="Araki N."/>
            <person name="Myhre M."/>
            <person name="Fernandes C."/>
            <person name="Miyazawa D."/>
            <person name="Wong W."/>
            <person name="Lillquist A.L."/>
            <person name="Wang D."/>
            <person name="Dosanjh M."/>
            <person name="Hara H."/>
            <person name="Petrescu A."/>
            <person name="Morin R.D."/>
            <person name="Yang G."/>
            <person name="Stott J.M."/>
            <person name="Schein J.E."/>
            <person name="Shin H."/>
            <person name="Smailus D."/>
            <person name="Siddiqui A.S."/>
            <person name="Marra M.A."/>
            <person name="Jones S.J.M."/>
            <person name="Holt R."/>
            <person name="Brinkman F.S.L."/>
            <person name="Miyauchi K."/>
            <person name="Fukuda M."/>
            <person name="Davies J.E."/>
            <person name="Mohn W.W."/>
            <person name="Eltis L.D."/>
        </authorList>
    </citation>
    <scope>NUCLEOTIDE SEQUENCE [LARGE SCALE GENOMIC DNA]</scope>
    <source>
        <strain evidence="6">RHA1</strain>
    </source>
</reference>
<dbReference type="HOGENOM" id="CLU_017584_5_2_11"/>
<dbReference type="SUPFAM" id="SSF46785">
    <property type="entry name" value="Winged helix' DNA-binding domain"/>
    <property type="match status" value="1"/>
</dbReference>
<dbReference type="SUPFAM" id="SSF48008">
    <property type="entry name" value="GntR ligand-binding domain-like"/>
    <property type="match status" value="1"/>
</dbReference>
<dbReference type="Pfam" id="PF07729">
    <property type="entry name" value="FCD"/>
    <property type="match status" value="1"/>
</dbReference>
<dbReference type="eggNOG" id="COG1802">
    <property type="taxonomic scope" value="Bacteria"/>
</dbReference>
<dbReference type="SMART" id="SM00345">
    <property type="entry name" value="HTH_GNTR"/>
    <property type="match status" value="1"/>
</dbReference>
<feature type="domain" description="HTH gntR-type" evidence="4">
    <location>
        <begin position="17"/>
        <end position="84"/>
    </location>
</feature>
<dbReference type="InterPro" id="IPR000524">
    <property type="entry name" value="Tscrpt_reg_HTH_GntR"/>
</dbReference>
<dbReference type="SMART" id="SM00895">
    <property type="entry name" value="FCD"/>
    <property type="match status" value="1"/>
</dbReference>
<keyword evidence="2" id="KW-0238">DNA-binding</keyword>
<dbReference type="CDD" id="cd07377">
    <property type="entry name" value="WHTH_GntR"/>
    <property type="match status" value="1"/>
</dbReference>
<evidence type="ECO:0000256" key="3">
    <source>
        <dbReference type="ARBA" id="ARBA00023163"/>
    </source>
</evidence>
<dbReference type="PANTHER" id="PTHR43537">
    <property type="entry name" value="TRANSCRIPTIONAL REGULATOR, GNTR FAMILY"/>
    <property type="match status" value="1"/>
</dbReference>
<evidence type="ECO:0000259" key="4">
    <source>
        <dbReference type="PROSITE" id="PS50949"/>
    </source>
</evidence>
<protein>
    <submittedName>
        <fullName evidence="5">Possible transcriptional regulator, GntR family</fullName>
    </submittedName>
</protein>
<organism evidence="5 6">
    <name type="scientific">Rhodococcus jostii (strain RHA1)</name>
    <dbReference type="NCBI Taxonomy" id="101510"/>
    <lineage>
        <taxon>Bacteria</taxon>
        <taxon>Bacillati</taxon>
        <taxon>Actinomycetota</taxon>
        <taxon>Actinomycetes</taxon>
        <taxon>Mycobacteriales</taxon>
        <taxon>Nocardiaceae</taxon>
        <taxon>Rhodococcus</taxon>
    </lineage>
</organism>